<dbReference type="HOGENOM" id="CLU_046586_0_3_5"/>
<dbReference type="Gene3D" id="3.40.50.150">
    <property type="entry name" value="Vaccinia Virus protein VP39"/>
    <property type="match status" value="1"/>
</dbReference>
<feature type="domain" description="Methyltransferase type 11" evidence="3">
    <location>
        <begin position="107"/>
        <end position="185"/>
    </location>
</feature>
<dbReference type="Proteomes" id="UP000000552">
    <property type="component" value="Chromosome"/>
</dbReference>
<dbReference type="InterPro" id="IPR050602">
    <property type="entry name" value="Malonyl-ACP_OMT"/>
</dbReference>
<sequence>MRAGQPRADRARFLIPTDLISGIGSATWLFSAPSVPSISGRGQTRIHPLQPIMDTSLWLAHKRRAVSHPVDGADFLMNRAAEDLADRLGAVERRFGKAAVLFCQTSAAADVLAASGKVADIVRVEADTAFLTGGGAGLIAPFETVPFEPESLDLAVSLLSMQAMNDIPGMLIQIRRALRPDGLFLGAFAGAGTLFELRESLLAAETELYGGASPRVIPFTDVRDAGALLQRAALALPVADVETVTVRYANLFALMADLRAMGETSALTDRSRRPGARQLFARAAEIYAERFSDADGRVRASFSIVWMSGWAPDASQQKPLKPGSAKVSLKTILEAPDGQ</sequence>
<accession>Q98G77</accession>
<dbReference type="KEGG" id="mlo:mlr3455"/>
<reference evidence="4 5" key="1">
    <citation type="journal article" date="2000" name="DNA Res.">
        <title>Complete genome structure of the nitrogen-fixing symbiotic bacterium Mesorhizobium loti.</title>
        <authorList>
            <person name="Kaneko T."/>
            <person name="Nakamura Y."/>
            <person name="Sato S."/>
            <person name="Asamizu E."/>
            <person name="Kato T."/>
            <person name="Sasamoto S."/>
            <person name="Watanabe A."/>
            <person name="Idesawa K."/>
            <person name="Ishikawa A."/>
            <person name="Kawashima K."/>
            <person name="Kimura T."/>
            <person name="Kishida Y."/>
            <person name="Kiyokawa C."/>
            <person name="Kohara M."/>
            <person name="Matsumoto M."/>
            <person name="Matsuno A."/>
            <person name="Mochizuki Y."/>
            <person name="Nakayama S."/>
            <person name="Nakazaki N."/>
            <person name="Shimpo S."/>
            <person name="Sugimoto M."/>
            <person name="Takeuchi C."/>
            <person name="Yamada M."/>
            <person name="Tabata S."/>
        </authorList>
    </citation>
    <scope>NUCLEOTIDE SEQUENCE [LARGE SCALE GENOMIC DNA]</scope>
    <source>
        <strain evidence="5">LMG 29417 / CECT 9101 / MAFF 303099</strain>
    </source>
</reference>
<evidence type="ECO:0000256" key="1">
    <source>
        <dbReference type="ARBA" id="ARBA00022603"/>
    </source>
</evidence>
<protein>
    <submittedName>
        <fullName evidence="4">Mlr3455 protein</fullName>
    </submittedName>
</protein>
<keyword evidence="2" id="KW-0808">Transferase</keyword>
<organism evidence="4 5">
    <name type="scientific">Mesorhizobium japonicum (strain LMG 29417 / CECT 9101 / MAFF 303099)</name>
    <name type="common">Mesorhizobium loti (strain MAFF 303099)</name>
    <dbReference type="NCBI Taxonomy" id="266835"/>
    <lineage>
        <taxon>Bacteria</taxon>
        <taxon>Pseudomonadati</taxon>
        <taxon>Pseudomonadota</taxon>
        <taxon>Alphaproteobacteria</taxon>
        <taxon>Hyphomicrobiales</taxon>
        <taxon>Phyllobacteriaceae</taxon>
        <taxon>Mesorhizobium</taxon>
    </lineage>
</organism>
<dbReference type="eggNOG" id="COG2226">
    <property type="taxonomic scope" value="Bacteria"/>
</dbReference>
<dbReference type="AlphaFoldDB" id="Q98G77"/>
<dbReference type="GO" id="GO:0008757">
    <property type="term" value="F:S-adenosylmethionine-dependent methyltransferase activity"/>
    <property type="evidence" value="ECO:0007669"/>
    <property type="project" value="InterPro"/>
</dbReference>
<dbReference type="CDD" id="cd02440">
    <property type="entry name" value="AdoMet_MTases"/>
    <property type="match status" value="1"/>
</dbReference>
<dbReference type="GO" id="GO:0032259">
    <property type="term" value="P:methylation"/>
    <property type="evidence" value="ECO:0007669"/>
    <property type="project" value="UniProtKB-KW"/>
</dbReference>
<keyword evidence="1" id="KW-0489">Methyltransferase</keyword>
<gene>
    <name evidence="4" type="ordered locus">mlr3455</name>
</gene>
<evidence type="ECO:0000313" key="5">
    <source>
        <dbReference type="Proteomes" id="UP000000552"/>
    </source>
</evidence>
<dbReference type="SUPFAM" id="SSF53335">
    <property type="entry name" value="S-adenosyl-L-methionine-dependent methyltransferases"/>
    <property type="match status" value="1"/>
</dbReference>
<dbReference type="Pfam" id="PF08241">
    <property type="entry name" value="Methyltransf_11"/>
    <property type="match status" value="1"/>
</dbReference>
<dbReference type="EMBL" id="BA000012">
    <property type="protein sequence ID" value="BAB50339.1"/>
    <property type="molecule type" value="Genomic_DNA"/>
</dbReference>
<dbReference type="PANTHER" id="PTHR13090:SF1">
    <property type="entry name" value="ARGININE-HYDROXYLASE NDUFAF5, MITOCHONDRIAL"/>
    <property type="match status" value="1"/>
</dbReference>
<dbReference type="InterPro" id="IPR029063">
    <property type="entry name" value="SAM-dependent_MTases_sf"/>
</dbReference>
<evidence type="ECO:0000259" key="3">
    <source>
        <dbReference type="Pfam" id="PF08241"/>
    </source>
</evidence>
<evidence type="ECO:0000256" key="2">
    <source>
        <dbReference type="ARBA" id="ARBA00022679"/>
    </source>
</evidence>
<dbReference type="PANTHER" id="PTHR13090">
    <property type="entry name" value="ARGININE-HYDROXYLASE NDUFAF5, MITOCHONDRIAL"/>
    <property type="match status" value="1"/>
</dbReference>
<dbReference type="InterPro" id="IPR013216">
    <property type="entry name" value="Methyltransf_11"/>
</dbReference>
<evidence type="ECO:0000313" key="4">
    <source>
        <dbReference type="EMBL" id="BAB50339.1"/>
    </source>
</evidence>
<proteinExistence type="predicted"/>
<name>Q98G77_RHILO</name>